<keyword evidence="2" id="KW-0732">Signal</keyword>
<evidence type="ECO:0000256" key="1">
    <source>
        <dbReference type="ARBA" id="ARBA00022475"/>
    </source>
</evidence>
<feature type="transmembrane region" description="Helical" evidence="6">
    <location>
        <begin position="6"/>
        <end position="27"/>
    </location>
</feature>
<keyword evidence="5" id="KW-0449">Lipoprotein</keyword>
<dbReference type="InterPro" id="IPR050490">
    <property type="entry name" value="Bact_solute-bd_prot1"/>
</dbReference>
<dbReference type="EMBL" id="MHMQ01000013">
    <property type="protein sequence ID" value="OGZ30814.1"/>
    <property type="molecule type" value="Genomic_DNA"/>
</dbReference>
<proteinExistence type="predicted"/>
<evidence type="ECO:0000256" key="3">
    <source>
        <dbReference type="ARBA" id="ARBA00023136"/>
    </source>
</evidence>
<dbReference type="InterPro" id="IPR006059">
    <property type="entry name" value="SBP"/>
</dbReference>
<protein>
    <recommendedName>
        <fullName evidence="9">ABC transporter substrate-binding protein</fullName>
    </recommendedName>
</protein>
<evidence type="ECO:0000256" key="4">
    <source>
        <dbReference type="ARBA" id="ARBA00023139"/>
    </source>
</evidence>
<dbReference type="Pfam" id="PF01547">
    <property type="entry name" value="SBP_bac_1"/>
    <property type="match status" value="1"/>
</dbReference>
<evidence type="ECO:0000256" key="5">
    <source>
        <dbReference type="ARBA" id="ARBA00023288"/>
    </source>
</evidence>
<dbReference type="Proteomes" id="UP000177486">
    <property type="component" value="Unassembled WGS sequence"/>
</dbReference>
<accession>A0A1G2EYC5</accession>
<evidence type="ECO:0000313" key="7">
    <source>
        <dbReference type="EMBL" id="OGZ30814.1"/>
    </source>
</evidence>
<dbReference type="AlphaFoldDB" id="A0A1G2EYC5"/>
<dbReference type="PANTHER" id="PTHR43649:SF33">
    <property type="entry name" value="POLYGALACTURONAN_RHAMNOGALACTURONAN-BINDING PROTEIN YTCQ"/>
    <property type="match status" value="1"/>
</dbReference>
<evidence type="ECO:0000256" key="6">
    <source>
        <dbReference type="SAM" id="Phobius"/>
    </source>
</evidence>
<comment type="caution">
    <text evidence="7">The sequence shown here is derived from an EMBL/GenBank/DDBJ whole genome shotgun (WGS) entry which is preliminary data.</text>
</comment>
<dbReference type="Gene3D" id="3.40.190.10">
    <property type="entry name" value="Periplasmic binding protein-like II"/>
    <property type="match status" value="1"/>
</dbReference>
<dbReference type="PANTHER" id="PTHR43649">
    <property type="entry name" value="ARABINOSE-BINDING PROTEIN-RELATED"/>
    <property type="match status" value="1"/>
</dbReference>
<name>A0A1G2EYC5_9BACT</name>
<evidence type="ECO:0000313" key="8">
    <source>
        <dbReference type="Proteomes" id="UP000177486"/>
    </source>
</evidence>
<organism evidence="7 8">
    <name type="scientific">Candidatus Niyogibacteria bacterium RIFCSPLOWO2_01_FULL_45_48</name>
    <dbReference type="NCBI Taxonomy" id="1801724"/>
    <lineage>
        <taxon>Bacteria</taxon>
        <taxon>Candidatus Niyogiibacteriota</taxon>
    </lineage>
</organism>
<keyword evidence="1" id="KW-1003">Cell membrane</keyword>
<evidence type="ECO:0008006" key="9">
    <source>
        <dbReference type="Google" id="ProtNLM"/>
    </source>
</evidence>
<gene>
    <name evidence="7" type="ORF">A2931_01785</name>
</gene>
<dbReference type="SUPFAM" id="SSF53850">
    <property type="entry name" value="Periplasmic binding protein-like II"/>
    <property type="match status" value="1"/>
</dbReference>
<keyword evidence="3 6" id="KW-0472">Membrane</keyword>
<keyword evidence="6" id="KW-1133">Transmembrane helix</keyword>
<evidence type="ECO:0000256" key="2">
    <source>
        <dbReference type="ARBA" id="ARBA00022729"/>
    </source>
</evidence>
<sequence>MNKLQIIILTASVILAVLALLIFSGFLPGFRNEAPGEAGQIIFWGALPKTSLTPVLNDFSQRFRNIRVEYREIPAQNYADTLVSALASGTGPDVFILPQDQILKQKDLLYPLDSKTYPPRVFRDSFADIGELYARPEGIAGLPLAIDPMVLYWNRDLFRNAGIAQPPSTWDEFLDTAKKLTIKNGARITQSGAAMGEFSNVKNAKDILSLLILQTGNKIVDPQTLKTVFANKSASETLSAAESALLFFISFSDPIKENYSWNRTIPDSLEAFGAGRLAMYIGYASDLDKILALNPHLNFDIREVPQISGGSLSATYGQSLALAVSRQSANKATALTFIYDMTGLQSQNLLGQNSFSAPALRVALNQAQENPVLAVFYKSAVKSLGWLDPSPSETLAIWKEMSESVLSGAKRINQAVSDAQRKFEAIIPQDK</sequence>
<keyword evidence="4" id="KW-0564">Palmitate</keyword>
<keyword evidence="6" id="KW-0812">Transmembrane</keyword>
<reference evidence="7 8" key="1">
    <citation type="journal article" date="2016" name="Nat. Commun.">
        <title>Thousands of microbial genomes shed light on interconnected biogeochemical processes in an aquifer system.</title>
        <authorList>
            <person name="Anantharaman K."/>
            <person name="Brown C.T."/>
            <person name="Hug L.A."/>
            <person name="Sharon I."/>
            <person name="Castelle C.J."/>
            <person name="Probst A.J."/>
            <person name="Thomas B.C."/>
            <person name="Singh A."/>
            <person name="Wilkins M.J."/>
            <person name="Karaoz U."/>
            <person name="Brodie E.L."/>
            <person name="Williams K.H."/>
            <person name="Hubbard S.S."/>
            <person name="Banfield J.F."/>
        </authorList>
    </citation>
    <scope>NUCLEOTIDE SEQUENCE [LARGE SCALE GENOMIC DNA]</scope>
</reference>